<keyword evidence="4" id="KW-1185">Reference proteome</keyword>
<name>A0A327WE03_9BACT</name>
<reference evidence="3 4" key="1">
    <citation type="submission" date="2018-06" db="EMBL/GenBank/DDBJ databases">
        <title>Genomic Encyclopedia of Archaeal and Bacterial Type Strains, Phase II (KMG-II): from individual species to whole genera.</title>
        <authorList>
            <person name="Goeker M."/>
        </authorList>
    </citation>
    <scope>NUCLEOTIDE SEQUENCE [LARGE SCALE GENOMIC DNA]</scope>
    <source>
        <strain evidence="3 4">DSM 29821</strain>
    </source>
</reference>
<comment type="caution">
    <text evidence="3">The sequence shown here is derived from an EMBL/GenBank/DDBJ whole genome shotgun (WGS) entry which is preliminary data.</text>
</comment>
<dbReference type="InterPro" id="IPR013784">
    <property type="entry name" value="Carb-bd-like_fold"/>
</dbReference>
<evidence type="ECO:0000313" key="3">
    <source>
        <dbReference type="EMBL" id="RAJ85626.1"/>
    </source>
</evidence>
<evidence type="ECO:0000256" key="1">
    <source>
        <dbReference type="ARBA" id="ARBA00022729"/>
    </source>
</evidence>
<evidence type="ECO:0000313" key="4">
    <source>
        <dbReference type="Proteomes" id="UP000249819"/>
    </source>
</evidence>
<organism evidence="3 4">
    <name type="scientific">Chitinophaga dinghuensis</name>
    <dbReference type="NCBI Taxonomy" id="1539050"/>
    <lineage>
        <taxon>Bacteria</taxon>
        <taxon>Pseudomonadati</taxon>
        <taxon>Bacteroidota</taxon>
        <taxon>Chitinophagia</taxon>
        <taxon>Chitinophagales</taxon>
        <taxon>Chitinophagaceae</taxon>
        <taxon>Chitinophaga</taxon>
    </lineage>
</organism>
<feature type="domain" description="SbsA Ig-like" evidence="2">
    <location>
        <begin position="37"/>
        <end position="127"/>
    </location>
</feature>
<dbReference type="AlphaFoldDB" id="A0A327WE03"/>
<protein>
    <submittedName>
        <fullName evidence="3">Ig-like domain-containing protein</fullName>
    </submittedName>
</protein>
<feature type="domain" description="SbsA Ig-like" evidence="2">
    <location>
        <begin position="296"/>
        <end position="378"/>
    </location>
</feature>
<dbReference type="GO" id="GO:0030246">
    <property type="term" value="F:carbohydrate binding"/>
    <property type="evidence" value="ECO:0007669"/>
    <property type="project" value="InterPro"/>
</dbReference>
<dbReference type="Proteomes" id="UP000249819">
    <property type="component" value="Unassembled WGS sequence"/>
</dbReference>
<evidence type="ECO:0000259" key="2">
    <source>
        <dbReference type="Pfam" id="PF13205"/>
    </source>
</evidence>
<dbReference type="EMBL" id="QLMA01000002">
    <property type="protein sequence ID" value="RAJ85626.1"/>
    <property type="molecule type" value="Genomic_DNA"/>
</dbReference>
<dbReference type="RefSeq" id="WP_111591277.1">
    <property type="nucleotide sequence ID" value="NZ_QLMA01000002.1"/>
</dbReference>
<dbReference type="InterPro" id="IPR032812">
    <property type="entry name" value="SbsA_Ig"/>
</dbReference>
<dbReference type="OrthoDB" id="9809989at2"/>
<sequence length="490" mass="56049">MNQQFRSWVFWLIFIPVAVIFFSRCANIVPPGGGPRDTLPPVLLQAKPADSTLHFEGHKISFLFDEYVELDNINDKLIVSPTLKRQPIVTAKLHTVTITFKDTLKPNTTYTFNFADGVRDLNERNPIEDFQYVLSTGNYLDSLQISGRIINAEQGTLDSNVAVMLYPGKSEDSIVSKEKPLYYAKSRHDGSFRFKNLAPGTYKIFALKEEDKDLTYSSSSELIAFLEHPITIQEKNISDVNMLLFMENDSTIKKPEHVDSLDLVELEETVKEDSKKKKLPKLTAQAKLDNGRQELSEPLRITFSMPLKVVDSNRILLQQDSTLEQVEFHTHLDSLKTTMTLIYPWKENMKYRLIIPKEAIKDTASQVMAKSDTINFSTKKLVEYSIFTAKLVISDSTRQAIDDTTMHYVVQLVQDKAIKYSGKAVNGTWTQELIIPGEYSVRILLDKNGNGKWDRGNYYTEPKRQPERVILLPEKYNLKAGWNNIKTLTF</sequence>
<gene>
    <name evidence="3" type="ORF">CLV59_102331</name>
</gene>
<keyword evidence="1" id="KW-0732">Signal</keyword>
<dbReference type="SUPFAM" id="SSF49452">
    <property type="entry name" value="Starch-binding domain-like"/>
    <property type="match status" value="1"/>
</dbReference>
<accession>A0A327WE03</accession>
<dbReference type="Pfam" id="PF13205">
    <property type="entry name" value="Big_5"/>
    <property type="match status" value="2"/>
</dbReference>
<proteinExistence type="predicted"/>